<evidence type="ECO:0000313" key="6">
    <source>
        <dbReference type="Proteomes" id="UP001185012"/>
    </source>
</evidence>
<evidence type="ECO:0000313" key="5">
    <source>
        <dbReference type="EMBL" id="MDR6225717.1"/>
    </source>
</evidence>
<evidence type="ECO:0000256" key="1">
    <source>
        <dbReference type="ARBA" id="ARBA00001946"/>
    </source>
</evidence>
<comment type="caution">
    <text evidence="5">The sequence shown here is derived from an EMBL/GenBank/DDBJ whole genome shotgun (WGS) entry which is preliminary data.</text>
</comment>
<dbReference type="InterPro" id="IPR029017">
    <property type="entry name" value="Enolase-like_N"/>
</dbReference>
<dbReference type="InterPro" id="IPR013341">
    <property type="entry name" value="Mandelate_racemase_N_dom"/>
</dbReference>
<dbReference type="SUPFAM" id="SSF54826">
    <property type="entry name" value="Enolase N-terminal domain-like"/>
    <property type="match status" value="1"/>
</dbReference>
<dbReference type="SMART" id="SM00922">
    <property type="entry name" value="MR_MLE"/>
    <property type="match status" value="1"/>
</dbReference>
<keyword evidence="6" id="KW-1185">Reference proteome</keyword>
<feature type="domain" description="Mandelate racemase/muconate lactonizing enzyme C-terminal" evidence="4">
    <location>
        <begin position="137"/>
        <end position="236"/>
    </location>
</feature>
<accession>A0ABU1ILQ8</accession>
<dbReference type="PANTHER" id="PTHR13794:SF58">
    <property type="entry name" value="MITOCHONDRIAL ENOLASE SUPERFAMILY MEMBER 1"/>
    <property type="match status" value="1"/>
</dbReference>
<dbReference type="Gene3D" id="3.30.390.10">
    <property type="entry name" value="Enolase-like, N-terminal domain"/>
    <property type="match status" value="1"/>
</dbReference>
<dbReference type="Pfam" id="PF02746">
    <property type="entry name" value="MR_MLE_N"/>
    <property type="match status" value="1"/>
</dbReference>
<keyword evidence="2" id="KW-0479">Metal-binding</keyword>
<dbReference type="RefSeq" id="WP_309864738.1">
    <property type="nucleotide sequence ID" value="NZ_JAVDQG010000003.1"/>
</dbReference>
<dbReference type="EMBL" id="JAVDQG010000003">
    <property type="protein sequence ID" value="MDR6225717.1"/>
    <property type="molecule type" value="Genomic_DNA"/>
</dbReference>
<dbReference type="SFLD" id="SFLDG00179">
    <property type="entry name" value="mandelate_racemase"/>
    <property type="match status" value="1"/>
</dbReference>
<sequence>MIIAEVDTFPLFHRLQEPYGDANGYKKYRTVFLFRIRTRSGLEGWGECTGWLPAVEKEFRGRIIPFLVGKPVTNRSQLVANIKKWNPQAAAGISMALTEILAHHAQVSVCDLWGGARRPSVPVYASFQSYTDRPDWIRRSLTMVEQAVSQGFQQVKIKVGGRPWKEDHHHVTSLLKGLDGTEVEVAVDANQSYDVATALRWNRIFMRWDQWLWFEEPLPLDQIRDYQLLRTRCTIPIAGGENLQEPRRFLPALREGAFDILQPDVLHVGGVDAMRDTLQMIRCHGLQASPHTYDGILSRWYSLLLQGCLSPWSKMKNESIEAIEWDAMENPFSSLLSIQPVAGAVPLPRGPGIGAEWDLEKVERYRWDGSAYS</sequence>
<dbReference type="Pfam" id="PF13378">
    <property type="entry name" value="MR_MLE_C"/>
    <property type="match status" value="1"/>
</dbReference>
<evidence type="ECO:0000256" key="3">
    <source>
        <dbReference type="ARBA" id="ARBA00022842"/>
    </source>
</evidence>
<gene>
    <name evidence="5" type="ORF">JOE21_001715</name>
</gene>
<dbReference type="InterPro" id="IPR036849">
    <property type="entry name" value="Enolase-like_C_sf"/>
</dbReference>
<dbReference type="PANTHER" id="PTHR13794">
    <property type="entry name" value="ENOLASE SUPERFAMILY, MANDELATE RACEMASE"/>
    <property type="match status" value="1"/>
</dbReference>
<comment type="cofactor">
    <cofactor evidence="1">
        <name>Mg(2+)</name>
        <dbReference type="ChEBI" id="CHEBI:18420"/>
    </cofactor>
</comment>
<keyword evidence="3" id="KW-0460">Magnesium</keyword>
<dbReference type="InterPro" id="IPR029065">
    <property type="entry name" value="Enolase_C-like"/>
</dbReference>
<dbReference type="SUPFAM" id="SSF51604">
    <property type="entry name" value="Enolase C-terminal domain-like"/>
    <property type="match status" value="1"/>
</dbReference>
<name>A0ABU1ILQ8_9BACL</name>
<proteinExistence type="predicted"/>
<dbReference type="InterPro" id="IPR013342">
    <property type="entry name" value="Mandelate_racemase_C"/>
</dbReference>
<dbReference type="Gene3D" id="3.20.20.120">
    <property type="entry name" value="Enolase-like C-terminal domain"/>
    <property type="match status" value="1"/>
</dbReference>
<evidence type="ECO:0000256" key="2">
    <source>
        <dbReference type="ARBA" id="ARBA00022723"/>
    </source>
</evidence>
<organism evidence="5 6">
    <name type="scientific">Desmospora profundinema</name>
    <dbReference type="NCBI Taxonomy" id="1571184"/>
    <lineage>
        <taxon>Bacteria</taxon>
        <taxon>Bacillati</taxon>
        <taxon>Bacillota</taxon>
        <taxon>Bacilli</taxon>
        <taxon>Bacillales</taxon>
        <taxon>Thermoactinomycetaceae</taxon>
        <taxon>Desmospora</taxon>
    </lineage>
</organism>
<dbReference type="EC" id="5.5.1.-" evidence="5"/>
<protein>
    <submittedName>
        <fullName evidence="5">D-galactarolactone cycloisomerase</fullName>
        <ecNumber evidence="5">5.5.1.-</ecNumber>
    </submittedName>
</protein>
<keyword evidence="5" id="KW-0413">Isomerase</keyword>
<evidence type="ECO:0000259" key="4">
    <source>
        <dbReference type="SMART" id="SM00922"/>
    </source>
</evidence>
<reference evidence="5 6" key="1">
    <citation type="submission" date="2023-07" db="EMBL/GenBank/DDBJ databases">
        <title>Genomic Encyclopedia of Type Strains, Phase IV (KMG-IV): sequencing the most valuable type-strain genomes for metagenomic binning, comparative biology and taxonomic classification.</title>
        <authorList>
            <person name="Goeker M."/>
        </authorList>
    </citation>
    <scope>NUCLEOTIDE SEQUENCE [LARGE SCALE GENOMIC DNA]</scope>
    <source>
        <strain evidence="5 6">DSM 45903</strain>
    </source>
</reference>
<dbReference type="CDD" id="cd03316">
    <property type="entry name" value="MR_like"/>
    <property type="match status" value="1"/>
</dbReference>
<dbReference type="SFLD" id="SFLDS00001">
    <property type="entry name" value="Enolase"/>
    <property type="match status" value="1"/>
</dbReference>
<dbReference type="GO" id="GO:0016853">
    <property type="term" value="F:isomerase activity"/>
    <property type="evidence" value="ECO:0007669"/>
    <property type="project" value="UniProtKB-KW"/>
</dbReference>
<dbReference type="InterPro" id="IPR046945">
    <property type="entry name" value="RHMD-like"/>
</dbReference>
<dbReference type="Proteomes" id="UP001185012">
    <property type="component" value="Unassembled WGS sequence"/>
</dbReference>